<keyword evidence="2" id="KW-1185">Reference proteome</keyword>
<sequence length="56" mass="6587">MITYGKILGLGALEKYIKILEEKFKNKTLQQVYAGVNGRNVDDPEMQQFFKFKCWI</sequence>
<evidence type="ECO:0000313" key="2">
    <source>
        <dbReference type="Proteomes" id="UP000828390"/>
    </source>
</evidence>
<gene>
    <name evidence="1" type="ORF">DPMN_136736</name>
</gene>
<dbReference type="AlphaFoldDB" id="A0A9D4JH07"/>
<name>A0A9D4JH07_DREPO</name>
<protein>
    <submittedName>
        <fullName evidence="1">Uncharacterized protein</fullName>
    </submittedName>
</protein>
<reference evidence="1" key="1">
    <citation type="journal article" date="2019" name="bioRxiv">
        <title>The Genome of the Zebra Mussel, Dreissena polymorpha: A Resource for Invasive Species Research.</title>
        <authorList>
            <person name="McCartney M.A."/>
            <person name="Auch B."/>
            <person name="Kono T."/>
            <person name="Mallez S."/>
            <person name="Zhang Y."/>
            <person name="Obille A."/>
            <person name="Becker A."/>
            <person name="Abrahante J.E."/>
            <person name="Garbe J."/>
            <person name="Badalamenti J.P."/>
            <person name="Herman A."/>
            <person name="Mangelson H."/>
            <person name="Liachko I."/>
            <person name="Sullivan S."/>
            <person name="Sone E.D."/>
            <person name="Koren S."/>
            <person name="Silverstein K.A.T."/>
            <person name="Beckman K.B."/>
            <person name="Gohl D.M."/>
        </authorList>
    </citation>
    <scope>NUCLEOTIDE SEQUENCE</scope>
    <source>
        <strain evidence="1">Duluth1</strain>
        <tissue evidence="1">Whole animal</tissue>
    </source>
</reference>
<reference evidence="1" key="2">
    <citation type="submission" date="2020-11" db="EMBL/GenBank/DDBJ databases">
        <authorList>
            <person name="McCartney M.A."/>
            <person name="Auch B."/>
            <person name="Kono T."/>
            <person name="Mallez S."/>
            <person name="Becker A."/>
            <person name="Gohl D.M."/>
            <person name="Silverstein K.A.T."/>
            <person name="Koren S."/>
            <person name="Bechman K.B."/>
            <person name="Herman A."/>
            <person name="Abrahante J.E."/>
            <person name="Garbe J."/>
        </authorList>
    </citation>
    <scope>NUCLEOTIDE SEQUENCE</scope>
    <source>
        <strain evidence="1">Duluth1</strain>
        <tissue evidence="1">Whole animal</tissue>
    </source>
</reference>
<dbReference type="EMBL" id="JAIWYP010000006">
    <property type="protein sequence ID" value="KAH3808383.1"/>
    <property type="molecule type" value="Genomic_DNA"/>
</dbReference>
<evidence type="ECO:0000313" key="1">
    <source>
        <dbReference type="EMBL" id="KAH3808383.1"/>
    </source>
</evidence>
<organism evidence="1 2">
    <name type="scientific">Dreissena polymorpha</name>
    <name type="common">Zebra mussel</name>
    <name type="synonym">Mytilus polymorpha</name>
    <dbReference type="NCBI Taxonomy" id="45954"/>
    <lineage>
        <taxon>Eukaryota</taxon>
        <taxon>Metazoa</taxon>
        <taxon>Spiralia</taxon>
        <taxon>Lophotrochozoa</taxon>
        <taxon>Mollusca</taxon>
        <taxon>Bivalvia</taxon>
        <taxon>Autobranchia</taxon>
        <taxon>Heteroconchia</taxon>
        <taxon>Euheterodonta</taxon>
        <taxon>Imparidentia</taxon>
        <taxon>Neoheterodontei</taxon>
        <taxon>Myida</taxon>
        <taxon>Dreissenoidea</taxon>
        <taxon>Dreissenidae</taxon>
        <taxon>Dreissena</taxon>
    </lineage>
</organism>
<proteinExistence type="predicted"/>
<comment type="caution">
    <text evidence="1">The sequence shown here is derived from an EMBL/GenBank/DDBJ whole genome shotgun (WGS) entry which is preliminary data.</text>
</comment>
<dbReference type="Proteomes" id="UP000828390">
    <property type="component" value="Unassembled WGS sequence"/>
</dbReference>
<accession>A0A9D4JH07</accession>